<dbReference type="PANTHER" id="PTHR10807">
    <property type="entry name" value="MYOTUBULARIN-RELATED"/>
    <property type="match status" value="1"/>
</dbReference>
<evidence type="ECO:0000313" key="5">
    <source>
        <dbReference type="Proteomes" id="UP000193380"/>
    </source>
</evidence>
<feature type="active site" description="Phosphocysteine intermediate" evidence="2">
    <location>
        <position position="223"/>
    </location>
</feature>
<dbReference type="SUPFAM" id="SSF50729">
    <property type="entry name" value="PH domain-like"/>
    <property type="match status" value="1"/>
</dbReference>
<reference evidence="4" key="1">
    <citation type="journal article" date="2014" name="Nat. Commun.">
        <title>The rainbow trout genome provides novel insights into evolution after whole-genome duplication in vertebrates.</title>
        <authorList>
            <person name="Berthelot C."/>
            <person name="Brunet F."/>
            <person name="Chalopin D."/>
            <person name="Juanchich A."/>
            <person name="Bernard M."/>
            <person name="Noel B."/>
            <person name="Bento P."/>
            <person name="Da Silva C."/>
            <person name="Labadie K."/>
            <person name="Alberti A."/>
            <person name="Aury J.M."/>
            <person name="Louis A."/>
            <person name="Dehais P."/>
            <person name="Bardou P."/>
            <person name="Montfort J."/>
            <person name="Klopp C."/>
            <person name="Cabau C."/>
            <person name="Gaspin C."/>
            <person name="Thorgaard G.H."/>
            <person name="Boussaha M."/>
            <person name="Quillet E."/>
            <person name="Guyomard R."/>
            <person name="Galiana D."/>
            <person name="Bobe J."/>
            <person name="Volff J.N."/>
            <person name="Genet C."/>
            <person name="Wincker P."/>
            <person name="Jaillon O."/>
            <person name="Roest Crollius H."/>
            <person name="Guiguen Y."/>
        </authorList>
    </citation>
    <scope>NUCLEOTIDE SEQUENCE [LARGE SCALE GENOMIC DNA]</scope>
</reference>
<dbReference type="GO" id="GO:0046856">
    <property type="term" value="P:phosphatidylinositol dephosphorylation"/>
    <property type="evidence" value="ECO:0007669"/>
    <property type="project" value="TreeGrafter"/>
</dbReference>
<organism evidence="4 5">
    <name type="scientific">Oncorhynchus mykiss</name>
    <name type="common">Rainbow trout</name>
    <name type="synonym">Salmo gairdneri</name>
    <dbReference type="NCBI Taxonomy" id="8022"/>
    <lineage>
        <taxon>Eukaryota</taxon>
        <taxon>Metazoa</taxon>
        <taxon>Chordata</taxon>
        <taxon>Craniata</taxon>
        <taxon>Vertebrata</taxon>
        <taxon>Euteleostomi</taxon>
        <taxon>Actinopterygii</taxon>
        <taxon>Neopterygii</taxon>
        <taxon>Teleostei</taxon>
        <taxon>Protacanthopterygii</taxon>
        <taxon>Salmoniformes</taxon>
        <taxon>Salmonidae</taxon>
        <taxon>Salmoninae</taxon>
        <taxon>Oncorhynchus</taxon>
    </lineage>
</organism>
<evidence type="ECO:0000259" key="3">
    <source>
        <dbReference type="PROSITE" id="PS51339"/>
    </source>
</evidence>
<dbReference type="GO" id="GO:0016020">
    <property type="term" value="C:membrane"/>
    <property type="evidence" value="ECO:0007669"/>
    <property type="project" value="TreeGrafter"/>
</dbReference>
<dbReference type="AlphaFoldDB" id="A0A060X3E7"/>
<dbReference type="InterPro" id="IPR030564">
    <property type="entry name" value="Myotubularin"/>
</dbReference>
<dbReference type="STRING" id="8022.A0A060X3E7"/>
<protein>
    <recommendedName>
        <fullName evidence="3">Myotubularin phosphatase domain-containing protein</fullName>
    </recommendedName>
</protein>
<evidence type="ECO:0000256" key="2">
    <source>
        <dbReference type="PIRSR" id="PIRSR630564-1"/>
    </source>
</evidence>
<sequence>MLTGSKTTFKVRQMVPDIKERMLSHSGVNARGRDVFGLRCLPGECVLQRALLVRKKLTAKEGGGWLSGTLFCTHFRVAFVPQDSPKPDDNADPVLLGDHDVALASIEKVVAVGPSRTKLVTASSSLKFTPEELVLYCRDLRVLCFLFDRLTPDTQAVEVVRVFLCLLCWSTDISTSVSVPDDKWLSTLESTHWLDYTRCCLRKAAEVACLLRGGHLTVVLQVCLFLFYPACEAEDRDMTCVVSSLVQVMCDPHCRTRVGFQGLVQKEWVMAGHRFLSRINYHRDSDKEEAPVFLLFLDCVWQLWVQYPCRFQLTGDFLLALHDSFHLPLFSSFLANCHRERCKRSQVGQCSATPPLMLKL</sequence>
<dbReference type="PANTHER" id="PTHR10807:SF51">
    <property type="entry name" value="MYOTUBULARIN-RELATED PROTEIN 11"/>
    <property type="match status" value="1"/>
</dbReference>
<reference evidence="4" key="2">
    <citation type="submission" date="2014-03" db="EMBL/GenBank/DDBJ databases">
        <authorList>
            <person name="Genoscope - CEA"/>
        </authorList>
    </citation>
    <scope>NUCLEOTIDE SEQUENCE</scope>
</reference>
<dbReference type="GO" id="GO:0005737">
    <property type="term" value="C:cytoplasm"/>
    <property type="evidence" value="ECO:0007669"/>
    <property type="project" value="TreeGrafter"/>
</dbReference>
<feature type="domain" description="Myotubularin phosphatase" evidence="3">
    <location>
        <begin position="1"/>
        <end position="360"/>
    </location>
</feature>
<evidence type="ECO:0000313" key="4">
    <source>
        <dbReference type="EMBL" id="CDQ73732.1"/>
    </source>
</evidence>
<dbReference type="EMBL" id="FR904924">
    <property type="protein sequence ID" value="CDQ73732.1"/>
    <property type="molecule type" value="Genomic_DNA"/>
</dbReference>
<evidence type="ECO:0000256" key="1">
    <source>
        <dbReference type="ARBA" id="ARBA00007471"/>
    </source>
</evidence>
<dbReference type="InterPro" id="IPR010569">
    <property type="entry name" value="Myotubularin-like_Pase_dom"/>
</dbReference>
<proteinExistence type="inferred from homology"/>
<dbReference type="PaxDb" id="8022-A0A060X3E7"/>
<dbReference type="PROSITE" id="PS51339">
    <property type="entry name" value="PPASE_MYOTUBULARIN"/>
    <property type="match status" value="1"/>
</dbReference>
<accession>A0A060X3E7</accession>
<dbReference type="Proteomes" id="UP000193380">
    <property type="component" value="Unassembled WGS sequence"/>
</dbReference>
<dbReference type="InterPro" id="IPR011993">
    <property type="entry name" value="PH-like_dom_sf"/>
</dbReference>
<dbReference type="Pfam" id="PF06602">
    <property type="entry name" value="Myotub-related"/>
    <property type="match status" value="1"/>
</dbReference>
<dbReference type="Gene3D" id="2.30.29.30">
    <property type="entry name" value="Pleckstrin-homology domain (PH domain)/Phosphotyrosine-binding domain (PTB)"/>
    <property type="match status" value="1"/>
</dbReference>
<name>A0A060X3E7_ONCMY</name>
<comment type="similarity">
    <text evidence="1">Belongs to the protein-tyrosine phosphatase family. Non-receptor class myotubularin subfamily.</text>
</comment>
<dbReference type="InterPro" id="IPR029021">
    <property type="entry name" value="Prot-tyrosine_phosphatase-like"/>
</dbReference>
<gene>
    <name evidence="4" type="ORF">GSONMT00051728001</name>
</gene>
<dbReference type="SUPFAM" id="SSF52799">
    <property type="entry name" value="(Phosphotyrosine protein) phosphatases II"/>
    <property type="match status" value="1"/>
</dbReference>